<dbReference type="Gene3D" id="3.90.550.10">
    <property type="entry name" value="Spore Coat Polysaccharide Biosynthesis Protein SpsA, Chain A"/>
    <property type="match status" value="1"/>
</dbReference>
<dbReference type="GO" id="GO:0005975">
    <property type="term" value="P:carbohydrate metabolic process"/>
    <property type="evidence" value="ECO:0007669"/>
    <property type="project" value="InterPro"/>
</dbReference>
<dbReference type="PROSITE" id="PS51677">
    <property type="entry name" value="NODB"/>
    <property type="match status" value="1"/>
</dbReference>
<dbReference type="Gene3D" id="3.20.20.370">
    <property type="entry name" value="Glycoside hydrolase/deacetylase"/>
    <property type="match status" value="1"/>
</dbReference>
<keyword evidence="5" id="KW-0472">Membrane</keyword>
<keyword evidence="8" id="KW-1185">Reference proteome</keyword>
<evidence type="ECO:0000259" key="6">
    <source>
        <dbReference type="PROSITE" id="PS51677"/>
    </source>
</evidence>
<dbReference type="SUPFAM" id="SSF53448">
    <property type="entry name" value="Nucleotide-diphospho-sugar transferases"/>
    <property type="match status" value="1"/>
</dbReference>
<keyword evidence="3" id="KW-0808">Transferase</keyword>
<gene>
    <name evidence="7" type="ORF">GCM10017581_079740</name>
</gene>
<dbReference type="RefSeq" id="WP_306425269.1">
    <property type="nucleotide sequence ID" value="NZ_BAAAXA010000003.1"/>
</dbReference>
<dbReference type="AlphaFoldDB" id="A0A9W6KQC9"/>
<feature type="compositionally biased region" description="Low complexity" evidence="4">
    <location>
        <begin position="1038"/>
        <end position="1047"/>
    </location>
</feature>
<feature type="transmembrane region" description="Helical" evidence="5">
    <location>
        <begin position="638"/>
        <end position="657"/>
    </location>
</feature>
<sequence>MSRKKKDARKRFSFTRLIFGVVLLTMLAGVLFVEAYVNAEFHPDHSESAGKQTTVPQPVIDGGPIIDTRNNQVHSYSLPKKTIALTFDDGPDPQWTPQIMDVLRRHNVNATFFVVGTQVTRHTDLVSELARGGDEIGIHSFTHPRLDQLSQWQRELEYSQTQLAVVKATGQKSALLRLPYSSSADAIDDANWPLIKEAGRLGYLSIMTDTDSRDWSLPGVDKIVQGATPEGDKGSIVLMHDAGGDRQQTIEALDRFIPIMQQRGYSFTTVSGGLAKTLSGQNIALEAPATVRDQRRAFALVTAVGVADWIMELLRVLFLIVGILTIGRTVALFLLAGRHARKRRNKAWQWGPPVEEPVSVIVPAYNEKEGIEAAVRSLAGGDHPGGIEVVVVDDGSTDNTADLVAAMHLPNVRVVRIPNGGKPNALNVGVAMARHDLIVMVDGDTVFEPDAVRHLVQPFADPTVGAVAGNVKVGNRDTIVARWQHIEYVIGFNLDRRLYDILQIMPTIPGAIGAFRRRALADIGGISHDTLAEDTDATMALCRTGWRVVYEERARAWTEAPSKLRQLWLQRYRWSYGTMQAMWKHRRSIVDRGPSGRFGRFGLPFIAFFGIALPLLAPLIDILLVYGLFFSSWKITTAAWLAMFTMQLVTAIVAFRLDKEKLRPLWVLPLQQFVYRQLMYIVLIQSMGTALTGARLRWHKLHRSGSAGASAGIAIDPTTPPSSITPRTTSSAATPSTTASSTTSSAGASAPVTVPSGRTSAAPVEAPGPGSGSVTVPSGRTSAAPVEASGPVSTSATVSWGRTSVPAVDALGRGSASVNVPSGRASAAMGGASGRSPAAGEVPGRASAPATEPAPAGLAASLGAGAFDDDGPMVGDGFASVSRDVLASAPGSEYRTARSATDAPARNEGIGYVSRGRHTSGRNDALGYPSDSRSPADRDPRAGHGRAGHDDHDDRNGGGYDGGGDYDAGDGHGRGSGNAHGDEQRNCASARGASARGASARGASARGASARGASERGASERDMGGPDGSAHDANAWNASARGATGRGASERGASERGASGRDEAGDGAAGFGAERNEAQHSRGVAQVPHATAPEHRVSEHTAVLYAVSHSSVLRSGAAEPGEEED</sequence>
<evidence type="ECO:0000313" key="8">
    <source>
        <dbReference type="Proteomes" id="UP001143480"/>
    </source>
</evidence>
<feature type="region of interest" description="Disordered" evidence="4">
    <location>
        <begin position="708"/>
        <end position="797"/>
    </location>
</feature>
<evidence type="ECO:0000256" key="5">
    <source>
        <dbReference type="SAM" id="Phobius"/>
    </source>
</evidence>
<dbReference type="InterPro" id="IPR029044">
    <property type="entry name" value="Nucleotide-diphossugar_trans"/>
</dbReference>
<comment type="similarity">
    <text evidence="1">Belongs to the glycosyltransferase 2 family.</text>
</comment>
<dbReference type="GO" id="GO:0016810">
    <property type="term" value="F:hydrolase activity, acting on carbon-nitrogen (but not peptide) bonds"/>
    <property type="evidence" value="ECO:0007669"/>
    <property type="project" value="InterPro"/>
</dbReference>
<evidence type="ECO:0000256" key="4">
    <source>
        <dbReference type="SAM" id="MobiDB-lite"/>
    </source>
</evidence>
<evidence type="ECO:0000256" key="3">
    <source>
        <dbReference type="ARBA" id="ARBA00022679"/>
    </source>
</evidence>
<evidence type="ECO:0000256" key="2">
    <source>
        <dbReference type="ARBA" id="ARBA00022676"/>
    </source>
</evidence>
<feature type="compositionally biased region" description="Low complexity" evidence="4">
    <location>
        <begin position="721"/>
        <end position="756"/>
    </location>
</feature>
<feature type="compositionally biased region" description="Basic and acidic residues" evidence="4">
    <location>
        <begin position="1013"/>
        <end position="1024"/>
    </location>
</feature>
<protein>
    <recommendedName>
        <fullName evidence="6">NodB homology domain-containing protein</fullName>
    </recommendedName>
</protein>
<feature type="region of interest" description="Disordered" evidence="4">
    <location>
        <begin position="813"/>
        <end position="855"/>
    </location>
</feature>
<feature type="domain" description="NodB homology" evidence="6">
    <location>
        <begin position="81"/>
        <end position="268"/>
    </location>
</feature>
<keyword evidence="5" id="KW-0812">Transmembrane</keyword>
<feature type="compositionally biased region" description="Low complexity" evidence="4">
    <location>
        <begin position="988"/>
        <end position="1012"/>
    </location>
</feature>
<reference evidence="7" key="2">
    <citation type="submission" date="2023-01" db="EMBL/GenBank/DDBJ databases">
        <authorList>
            <person name="Sun Q."/>
            <person name="Evtushenko L."/>
        </authorList>
    </citation>
    <scope>NUCLEOTIDE SEQUENCE</scope>
    <source>
        <strain evidence="7">VKM Ac-1321</strain>
    </source>
</reference>
<dbReference type="InterPro" id="IPR002509">
    <property type="entry name" value="NODB_dom"/>
</dbReference>
<feature type="compositionally biased region" description="Basic and acidic residues" evidence="4">
    <location>
        <begin position="934"/>
        <end position="956"/>
    </location>
</feature>
<proteinExistence type="inferred from homology"/>
<evidence type="ECO:0000313" key="7">
    <source>
        <dbReference type="EMBL" id="GLL06226.1"/>
    </source>
</evidence>
<feature type="compositionally biased region" description="Low complexity" evidence="4">
    <location>
        <begin position="772"/>
        <end position="782"/>
    </location>
</feature>
<feature type="region of interest" description="Disordered" evidence="4">
    <location>
        <begin position="888"/>
        <end position="1101"/>
    </location>
</feature>
<name>A0A9W6KQC9_9ACTN</name>
<feature type="compositionally biased region" description="Low complexity" evidence="4">
    <location>
        <begin position="821"/>
        <end position="840"/>
    </location>
</feature>
<feature type="transmembrane region" description="Helical" evidence="5">
    <location>
        <begin position="601"/>
        <end position="626"/>
    </location>
</feature>
<feature type="compositionally biased region" description="Gly residues" evidence="4">
    <location>
        <begin position="957"/>
        <end position="966"/>
    </location>
</feature>
<dbReference type="Proteomes" id="UP001143480">
    <property type="component" value="Unassembled WGS sequence"/>
</dbReference>
<dbReference type="PANTHER" id="PTHR43630:SF1">
    <property type="entry name" value="POLY-BETA-1,6-N-ACETYL-D-GLUCOSAMINE SYNTHASE"/>
    <property type="match status" value="1"/>
</dbReference>
<keyword evidence="2" id="KW-0328">Glycosyltransferase</keyword>
<feature type="compositionally biased region" description="Basic and acidic residues" evidence="4">
    <location>
        <begin position="1048"/>
        <end position="1064"/>
    </location>
</feature>
<feature type="transmembrane region" description="Helical" evidence="5">
    <location>
        <begin position="316"/>
        <end position="336"/>
    </location>
</feature>
<feature type="transmembrane region" description="Helical" evidence="5">
    <location>
        <begin position="678"/>
        <end position="698"/>
    </location>
</feature>
<evidence type="ECO:0000256" key="1">
    <source>
        <dbReference type="ARBA" id="ARBA00006739"/>
    </source>
</evidence>
<organism evidence="7 8">
    <name type="scientific">Dactylosporangium matsuzakiense</name>
    <dbReference type="NCBI Taxonomy" id="53360"/>
    <lineage>
        <taxon>Bacteria</taxon>
        <taxon>Bacillati</taxon>
        <taxon>Actinomycetota</taxon>
        <taxon>Actinomycetes</taxon>
        <taxon>Micromonosporales</taxon>
        <taxon>Micromonosporaceae</taxon>
        <taxon>Dactylosporangium</taxon>
    </lineage>
</organism>
<dbReference type="InterPro" id="IPR011330">
    <property type="entry name" value="Glyco_hydro/deAcase_b/a-brl"/>
</dbReference>
<keyword evidence="5" id="KW-1133">Transmembrane helix</keyword>
<dbReference type="GO" id="GO:0016757">
    <property type="term" value="F:glycosyltransferase activity"/>
    <property type="evidence" value="ECO:0007669"/>
    <property type="project" value="UniProtKB-KW"/>
</dbReference>
<dbReference type="SUPFAM" id="SSF88713">
    <property type="entry name" value="Glycoside hydrolase/deacetylase"/>
    <property type="match status" value="1"/>
</dbReference>
<dbReference type="CDD" id="cd06423">
    <property type="entry name" value="CESA_like"/>
    <property type="match status" value="1"/>
</dbReference>
<dbReference type="EMBL" id="BSFP01000069">
    <property type="protein sequence ID" value="GLL06226.1"/>
    <property type="molecule type" value="Genomic_DNA"/>
</dbReference>
<dbReference type="PANTHER" id="PTHR43630">
    <property type="entry name" value="POLY-BETA-1,6-N-ACETYL-D-GLUCOSAMINE SYNTHASE"/>
    <property type="match status" value="1"/>
</dbReference>
<reference evidence="7" key="1">
    <citation type="journal article" date="2014" name="Int. J. Syst. Evol. Microbiol.">
        <title>Complete genome sequence of Corynebacterium casei LMG S-19264T (=DSM 44701T), isolated from a smear-ripened cheese.</title>
        <authorList>
            <consortium name="US DOE Joint Genome Institute (JGI-PGF)"/>
            <person name="Walter F."/>
            <person name="Albersmeier A."/>
            <person name="Kalinowski J."/>
            <person name="Ruckert C."/>
        </authorList>
    </citation>
    <scope>NUCLEOTIDE SEQUENCE</scope>
    <source>
        <strain evidence="7">VKM Ac-1321</strain>
    </source>
</reference>
<dbReference type="Pfam" id="PF13641">
    <property type="entry name" value="Glyco_tranf_2_3"/>
    <property type="match status" value="1"/>
</dbReference>
<accession>A0A9W6KQC9</accession>
<comment type="caution">
    <text evidence="7">The sequence shown here is derived from an EMBL/GenBank/DDBJ whole genome shotgun (WGS) entry which is preliminary data.</text>
</comment>
<dbReference type="Pfam" id="PF01522">
    <property type="entry name" value="Polysacc_deac_1"/>
    <property type="match status" value="1"/>
</dbReference>